<proteinExistence type="predicted"/>
<reference evidence="2" key="1">
    <citation type="submission" date="2022-06" db="EMBL/GenBank/DDBJ databases">
        <authorList>
            <consortium name="SYNGENTA / RWTH Aachen University"/>
        </authorList>
    </citation>
    <scope>NUCLEOTIDE SEQUENCE</scope>
</reference>
<dbReference type="AlphaFoldDB" id="A0AAV0AFD8"/>
<name>A0AAV0AFD8_PHAPC</name>
<protein>
    <submittedName>
        <fullName evidence="2">Expressed protein</fullName>
    </submittedName>
</protein>
<feature type="signal peptide" evidence="1">
    <location>
        <begin position="1"/>
        <end position="17"/>
    </location>
</feature>
<evidence type="ECO:0000313" key="2">
    <source>
        <dbReference type="EMBL" id="CAH7666824.1"/>
    </source>
</evidence>
<comment type="caution">
    <text evidence="2">The sequence shown here is derived from an EMBL/GenBank/DDBJ whole genome shotgun (WGS) entry which is preliminary data.</text>
</comment>
<keyword evidence="1" id="KW-0732">Signal</keyword>
<evidence type="ECO:0000256" key="1">
    <source>
        <dbReference type="SAM" id="SignalP"/>
    </source>
</evidence>
<accession>A0AAV0AFD8</accession>
<dbReference type="Proteomes" id="UP001153365">
    <property type="component" value="Unassembled WGS sequence"/>
</dbReference>
<dbReference type="EMBL" id="CALTRL010000161">
    <property type="protein sequence ID" value="CAH7666824.1"/>
    <property type="molecule type" value="Genomic_DNA"/>
</dbReference>
<sequence>MILNFFTFRLRWPTIYAIYLFRWLHCMEFRDSLTATKLATEPRHLDLTIPQNRVENSLGLNLGKFVTESLQPKKQESSLDASMIAKFDLNEIPTCSESEVSHKQIEKIGSLRGETTSSQTYKRKASESVDDDLLMNISSSSKRLEQDFSTYSSKSGFKNSIIATVLATETSEKKFKPHEYDLLFDLNKSPTNTGVIIHDNDAIMATPPRGQQYKNDKNVIPTSKNKERESLRRDFWDTFIKSLLTRKNTLCPFNIESKTISWSPYNKVLLNILEKNIKHIMPESLSDYEFSDSFLDIIKNNFWKKEQEVFAIKEDLLAQTIYGINAYFKNKNNPSWVNFSTKDLRSKGEKSASKLFSFRVVFHQLITYENVSEFFYTNKIKQKMELFFEQLKTRLSEKVTFNKKKINVL</sequence>
<evidence type="ECO:0000313" key="3">
    <source>
        <dbReference type="Proteomes" id="UP001153365"/>
    </source>
</evidence>
<feature type="chain" id="PRO_5043650737" evidence="1">
    <location>
        <begin position="18"/>
        <end position="409"/>
    </location>
</feature>
<keyword evidence="3" id="KW-1185">Reference proteome</keyword>
<organism evidence="2 3">
    <name type="scientific">Phakopsora pachyrhizi</name>
    <name type="common">Asian soybean rust disease fungus</name>
    <dbReference type="NCBI Taxonomy" id="170000"/>
    <lineage>
        <taxon>Eukaryota</taxon>
        <taxon>Fungi</taxon>
        <taxon>Dikarya</taxon>
        <taxon>Basidiomycota</taxon>
        <taxon>Pucciniomycotina</taxon>
        <taxon>Pucciniomycetes</taxon>
        <taxon>Pucciniales</taxon>
        <taxon>Phakopsoraceae</taxon>
        <taxon>Phakopsora</taxon>
    </lineage>
</organism>
<gene>
    <name evidence="2" type="ORF">PPACK8108_LOCUS1181</name>
</gene>